<feature type="domain" description="DUF4143" evidence="2">
    <location>
        <begin position="223"/>
        <end position="388"/>
    </location>
</feature>
<proteinExistence type="predicted"/>
<dbReference type="EMBL" id="UOGJ01000109">
    <property type="protein sequence ID" value="VAX36725.1"/>
    <property type="molecule type" value="Genomic_DNA"/>
</dbReference>
<dbReference type="Pfam" id="PF13635">
    <property type="entry name" value="DUF4143"/>
    <property type="match status" value="1"/>
</dbReference>
<dbReference type="Gene3D" id="3.40.50.300">
    <property type="entry name" value="P-loop containing nucleotide triphosphate hydrolases"/>
    <property type="match status" value="1"/>
</dbReference>
<dbReference type="PANTHER" id="PTHR33295">
    <property type="entry name" value="ATPASE"/>
    <property type="match status" value="1"/>
</dbReference>
<evidence type="ECO:0008006" key="4">
    <source>
        <dbReference type="Google" id="ProtNLM"/>
    </source>
</evidence>
<dbReference type="InterPro" id="IPR025420">
    <property type="entry name" value="DUF4143"/>
</dbReference>
<dbReference type="InterPro" id="IPR041682">
    <property type="entry name" value="AAA_14"/>
</dbReference>
<reference evidence="3" key="1">
    <citation type="submission" date="2018-06" db="EMBL/GenBank/DDBJ databases">
        <authorList>
            <person name="Zhirakovskaya E."/>
        </authorList>
    </citation>
    <scope>NUCLEOTIDE SEQUENCE</scope>
</reference>
<dbReference type="InterPro" id="IPR027417">
    <property type="entry name" value="P-loop_NTPase"/>
</dbReference>
<dbReference type="AlphaFoldDB" id="A0A3B1DWZ3"/>
<dbReference type="PANTHER" id="PTHR33295:SF7">
    <property type="entry name" value="ATPASE"/>
    <property type="match status" value="1"/>
</dbReference>
<organism evidence="3">
    <name type="scientific">hydrothermal vent metagenome</name>
    <dbReference type="NCBI Taxonomy" id="652676"/>
    <lineage>
        <taxon>unclassified sequences</taxon>
        <taxon>metagenomes</taxon>
        <taxon>ecological metagenomes</taxon>
    </lineage>
</organism>
<feature type="domain" description="AAA" evidence="1">
    <location>
        <begin position="19"/>
        <end position="153"/>
    </location>
</feature>
<sequence length="446" mass="51959">MFSRNIIQYFVQWKDRCDRKPLVVRGARQVGKTAAVEIFAKKYYEEFISLNLDKEEHISLFQHILPISELIQLIQLKTGKKIIPGKTLLFIDEIQNSSVAMMQLRYLYEEMPQLPVIVAGSLLEVKIQKEGFSFPVGRVEYCYMHPVTFDEFLMANDDAQTVQYLESFSVEKNISDEMHEVLLKKYFEYVLIGGMPEVVAKYVHTKNIMDLDVIYESILRGFQEDVYKYATRIKAGYLQHIIEHSPRYVGQIIKYEKFGESGFRSREMREAFDILEKAMIVRRVYASSSKTIPIIQNLRKSPKLLFLDSGLVNYYQGLRVNILEREDLNNIIKGQFAEQLVGQALYALNVTQNSKISYWYREKSGATAEVDYLIFFNNKVIPLEVKAGKVGRLKSLHKFMEESQGDLAIRICSNKFIKESMEVDGNRYILLSIPFYLLHRVYELLP</sequence>
<dbReference type="SUPFAM" id="SSF52540">
    <property type="entry name" value="P-loop containing nucleoside triphosphate hydrolases"/>
    <property type="match status" value="1"/>
</dbReference>
<accession>A0A3B1DWZ3</accession>
<protein>
    <recommendedName>
        <fullName evidence="4">ATPase</fullName>
    </recommendedName>
</protein>
<dbReference type="Pfam" id="PF13173">
    <property type="entry name" value="AAA_14"/>
    <property type="match status" value="1"/>
</dbReference>
<evidence type="ECO:0000313" key="3">
    <source>
        <dbReference type="EMBL" id="VAX36725.1"/>
    </source>
</evidence>
<evidence type="ECO:0000259" key="1">
    <source>
        <dbReference type="Pfam" id="PF13173"/>
    </source>
</evidence>
<evidence type="ECO:0000259" key="2">
    <source>
        <dbReference type="Pfam" id="PF13635"/>
    </source>
</evidence>
<gene>
    <name evidence="3" type="ORF">MNBD_UNCLBAC01-1877</name>
</gene>
<name>A0A3B1DWZ3_9ZZZZ</name>